<name>A0AAN4Z6E3_9BILA</name>
<proteinExistence type="predicted"/>
<dbReference type="Proteomes" id="UP001328107">
    <property type="component" value="Unassembled WGS sequence"/>
</dbReference>
<sequence length="255" mass="28232">FFFFLLKTVISRQTLNVLVISDFSLAFVPSRTSNYRSLLASGPYICPPSAYPSALAQFQFTSDVIAGVSKNIPMNIQYYAYSGGDGDPLGKTSSSRDNFTEYAIPSYTNFCAEGSEENDFERFIKLTITPAINTDLLILFTAAPQDQVNKALPIISDNVKRVIVLGLNGTSATDAYPKSAVTLSDFSQPDRVSCMVNELYETIYGKLFDVDAVSICYPYEKTTVVTGVETTTTPFKPMRILFVNDFTTDFIQENN</sequence>
<feature type="non-terminal residue" evidence="1">
    <location>
        <position position="1"/>
    </location>
</feature>
<comment type="caution">
    <text evidence="1">The sequence shown here is derived from an EMBL/GenBank/DDBJ whole genome shotgun (WGS) entry which is preliminary data.</text>
</comment>
<gene>
    <name evidence="1" type="ORF">PMAYCL1PPCAC_04169</name>
</gene>
<evidence type="ECO:0000313" key="2">
    <source>
        <dbReference type="Proteomes" id="UP001328107"/>
    </source>
</evidence>
<organism evidence="1 2">
    <name type="scientific">Pristionchus mayeri</name>
    <dbReference type="NCBI Taxonomy" id="1317129"/>
    <lineage>
        <taxon>Eukaryota</taxon>
        <taxon>Metazoa</taxon>
        <taxon>Ecdysozoa</taxon>
        <taxon>Nematoda</taxon>
        <taxon>Chromadorea</taxon>
        <taxon>Rhabditida</taxon>
        <taxon>Rhabditina</taxon>
        <taxon>Diplogasteromorpha</taxon>
        <taxon>Diplogasteroidea</taxon>
        <taxon>Neodiplogasteridae</taxon>
        <taxon>Pristionchus</taxon>
    </lineage>
</organism>
<dbReference type="AlphaFoldDB" id="A0AAN4Z6E3"/>
<keyword evidence="2" id="KW-1185">Reference proteome</keyword>
<reference evidence="2" key="1">
    <citation type="submission" date="2022-10" db="EMBL/GenBank/DDBJ databases">
        <title>Genome assembly of Pristionchus species.</title>
        <authorList>
            <person name="Yoshida K."/>
            <person name="Sommer R.J."/>
        </authorList>
    </citation>
    <scope>NUCLEOTIDE SEQUENCE [LARGE SCALE GENOMIC DNA]</scope>
    <source>
        <strain evidence="2">RS5460</strain>
    </source>
</reference>
<accession>A0AAN4Z6E3</accession>
<evidence type="ECO:0000313" key="1">
    <source>
        <dbReference type="EMBL" id="GMR33974.1"/>
    </source>
</evidence>
<protein>
    <submittedName>
        <fullName evidence="1">Uncharacterized protein</fullName>
    </submittedName>
</protein>
<dbReference type="EMBL" id="BTRK01000001">
    <property type="protein sequence ID" value="GMR33974.1"/>
    <property type="molecule type" value="Genomic_DNA"/>
</dbReference>